<proteinExistence type="predicted"/>
<dbReference type="InterPro" id="IPR001965">
    <property type="entry name" value="Znf_PHD"/>
</dbReference>
<feature type="compositionally biased region" description="Basic and acidic residues" evidence="5">
    <location>
        <begin position="1799"/>
        <end position="1811"/>
    </location>
</feature>
<feature type="compositionally biased region" description="Basic and acidic residues" evidence="5">
    <location>
        <begin position="689"/>
        <end position="702"/>
    </location>
</feature>
<feature type="region of interest" description="Disordered" evidence="5">
    <location>
        <begin position="606"/>
        <end position="702"/>
    </location>
</feature>
<feature type="compositionally biased region" description="Polar residues" evidence="5">
    <location>
        <begin position="1591"/>
        <end position="1614"/>
    </location>
</feature>
<feature type="compositionally biased region" description="Low complexity" evidence="5">
    <location>
        <begin position="898"/>
        <end position="910"/>
    </location>
</feature>
<dbReference type="Proteomes" id="UP001209878">
    <property type="component" value="Unassembled WGS sequence"/>
</dbReference>
<keyword evidence="2" id="KW-0863">Zinc-finger</keyword>
<dbReference type="SUPFAM" id="SSF57903">
    <property type="entry name" value="FYVE/PHD zinc finger"/>
    <property type="match status" value="1"/>
</dbReference>
<dbReference type="Pfam" id="PF20826">
    <property type="entry name" value="PHD_5"/>
    <property type="match status" value="1"/>
</dbReference>
<feature type="compositionally biased region" description="Basic residues" evidence="5">
    <location>
        <begin position="765"/>
        <end position="782"/>
    </location>
</feature>
<feature type="compositionally biased region" description="Polar residues" evidence="5">
    <location>
        <begin position="1420"/>
        <end position="1440"/>
    </location>
</feature>
<dbReference type="GO" id="GO:0034967">
    <property type="term" value="C:Set3 complex"/>
    <property type="evidence" value="ECO:0007669"/>
    <property type="project" value="TreeGrafter"/>
</dbReference>
<feature type="compositionally biased region" description="Pro residues" evidence="5">
    <location>
        <begin position="1861"/>
        <end position="1871"/>
    </location>
</feature>
<accession>A0AAD9UKA2</accession>
<evidence type="ECO:0000313" key="8">
    <source>
        <dbReference type="Proteomes" id="UP001209878"/>
    </source>
</evidence>
<feature type="compositionally biased region" description="Acidic residues" evidence="5">
    <location>
        <begin position="1488"/>
        <end position="1500"/>
    </location>
</feature>
<feature type="compositionally biased region" description="Polar residues" evidence="5">
    <location>
        <begin position="1033"/>
        <end position="1043"/>
    </location>
</feature>
<dbReference type="Pfam" id="PF00856">
    <property type="entry name" value="SET"/>
    <property type="match status" value="1"/>
</dbReference>
<feature type="compositionally biased region" description="Low complexity" evidence="5">
    <location>
        <begin position="2154"/>
        <end position="2177"/>
    </location>
</feature>
<feature type="compositionally biased region" description="Pro residues" evidence="5">
    <location>
        <begin position="547"/>
        <end position="557"/>
    </location>
</feature>
<dbReference type="PROSITE" id="PS01359">
    <property type="entry name" value="ZF_PHD_1"/>
    <property type="match status" value="1"/>
</dbReference>
<feature type="compositionally biased region" description="Low complexity" evidence="5">
    <location>
        <begin position="1687"/>
        <end position="1701"/>
    </location>
</feature>
<feature type="compositionally biased region" description="Low complexity" evidence="5">
    <location>
        <begin position="1544"/>
        <end position="1564"/>
    </location>
</feature>
<evidence type="ECO:0000313" key="7">
    <source>
        <dbReference type="EMBL" id="KAK2192668.1"/>
    </source>
</evidence>
<dbReference type="Gene3D" id="2.170.270.10">
    <property type="entry name" value="SET domain"/>
    <property type="match status" value="1"/>
</dbReference>
<feature type="region of interest" description="Disordered" evidence="5">
    <location>
        <begin position="2051"/>
        <end position="2177"/>
    </location>
</feature>
<dbReference type="FunFam" id="3.30.40.10:FF:000150">
    <property type="entry name" value="Inactive histone-lysine N-methyltransferase 2E"/>
    <property type="match status" value="1"/>
</dbReference>
<feature type="compositionally biased region" description="Acidic residues" evidence="5">
    <location>
        <begin position="670"/>
        <end position="679"/>
    </location>
</feature>
<keyword evidence="4" id="KW-0156">Chromatin regulator</keyword>
<dbReference type="PANTHER" id="PTHR46462">
    <property type="entry name" value="UPSET, ISOFORM A"/>
    <property type="match status" value="1"/>
</dbReference>
<feature type="compositionally biased region" description="Basic residues" evidence="5">
    <location>
        <begin position="234"/>
        <end position="245"/>
    </location>
</feature>
<name>A0AAD9UKA2_RIDPI</name>
<evidence type="ECO:0000256" key="1">
    <source>
        <dbReference type="ARBA" id="ARBA00022723"/>
    </source>
</evidence>
<feature type="compositionally biased region" description="Polar residues" evidence="5">
    <location>
        <begin position="2113"/>
        <end position="2124"/>
    </location>
</feature>
<dbReference type="InterPro" id="IPR001214">
    <property type="entry name" value="SET_dom"/>
</dbReference>
<dbReference type="GO" id="GO:0006355">
    <property type="term" value="P:regulation of DNA-templated transcription"/>
    <property type="evidence" value="ECO:0007669"/>
    <property type="project" value="TreeGrafter"/>
</dbReference>
<feature type="region of interest" description="Disordered" evidence="5">
    <location>
        <begin position="1852"/>
        <end position="1875"/>
    </location>
</feature>
<sequence length="2177" mass="230010">MSMLVQQSGNVKPPQSILNGSTNDSCVEVQLLHEESQMYHSRWPTYPNCFGLPYQVGYCVWSATVQSLEVVLTCLSQIGLYPFKLYLGDHNYGAPPPPTPPASPPAIVKVNGHLDIDVSCNTVVVTTPTIVPTQLPTQTTAGTDDSVTRCICDFQHDDGYMICCDECGVWQHVDCMGVDRDNIPEIYHCDRCQPRKLDKQRAVQLQRKRRALLLDSSATETEDETKHNGVLQQKKVKKKKKKSRKENKDGVPGMGGNRTQWGGNRKHSPPSAHHPQMKFGRKVQPQHNGVVGGGIQNKPKKMPKITSKALNMSCEDTHSPWDIGLLDSYEEAKGNQYSIDIKSLLANQPLNGQRMNSASGAGTKQLQLPDQLCRVAQVTPSHKGLEVLESVRSNQPLIEYKGKVMLREQYDKENIFFKRLHPFVLFYSKFEGLQLCIDASVYANDARYVRRSCTPNAQVQHVWENDHVHFYIYASKHIAKGSEVTIPFDFNYEECCYGVECACTKTTCPVLRLQKKVSDGHPVAKPVRRRKRSSSGTDNGVSGGPTTPQPPQAPHAPLPHRNSSNDDIDRLLTLSTVAAAAATVATTPTTKRRKLAPLRISGTVNKLEEEEETKKEVISPVDTKPPEQPPAAPPPTPASAPINSPPLPAAPVSEPAESPVKTEPAANGPGDDEDPADNTEADHTGSTQTEKDHKMTREERKMEAILKAFERLEKREERRKEALARLEHSRKSKESHPVDTPAPPDTKEAQGKDTDSDNKPEKTKPKGKKRRPSGTPARRRSRPSSSVSTATESATSADEGSSLPPSTPMEHSPGSSTPSSAAIFDHAFKFPKTKKHLMSEWLNENENAAARLVGHAKTEPLEINTSTGGDPTVEFVKCIPSPQAHSFSRLRRSSISAGASKGATGASAGTTSGGAGVQLDSSIGSAKKRWLRQAMSENSDCDATPTPTSGCDTTGTGCDVANSGYMSPLSCTHGGTSPNPCAGGSASPGASPPVDFVTPLKKRRLARESVESPFPFASAAAAVPTAAVGDSQGDGSSNTSEAQKGSCEAAPVPTEHRSGDTTSSPFRDSCQPSRMSPEVSSGDNLFEKFGVPSQQRAAVVAPPDSPTVNRVPERVTTPRSEPEPSDQNDSPVSAVQYTNADSTELTSVMVTQPCSTPSQSMPDSVESGAIVASTGTTAMTCRGSTSSQSNSNNVETSTDVVDPCTSCSEVDTKCTSTEPTISSRNSCDEAVSTAAVPSSCHSECDSTAVAASRYSVTVATSCSSTSRDVGEVRTACGTDAQAGSSQDGNCCVAVSDSRTCAMANVVVVVTTTATAGSSVTDSQAVVSVACSQNDSVGTSSTNVSCGAPIVAAESSSGIDCALRTAVASCSSCHNSSPMLDSCVDAPAASVESGSSGVAEAPSSTPQQCSVIDSGGDSDLHSSVFTADSSLGESQRHGQTNRTDDSPVVCSVSEQPTISCSGTQDSDDVGGSSEAGQAGDNASDGLEIEKEEGEITDDDDGCGSVTGTAEEESRAIVNSICRRARELREAEISSSRHYYVKRSRSQSSFSDGHADSSSVSGTSSTPALAHGDAHHRDSQSPTHPSYRWDSPVDSTSPNQHFDLSRTDATSSTQGDTYRDSYVDNSRSPASSSGDASNSSFFSSCGASETSGPSSTCTFFGMDQPSKKKVSLSEYRKRIKQQKVTVPPRGASSNGSSSHRTTSPLIGRDSGAQPRLAPLPMFNAFRSPELGNGLLSPPLPPPPPPSEPHPDSEEAGAQWGASLTAAAVEKTREQTTSLSLTERLRREFGLDTTSESDEDTNDKAGRRQKEGAPGRDSPSIPPPPPPPPRPPIANSGYAVPPAYLPVACVSNRSLATGPHQTSPVPPPPPPPPQIHAAPYYHHQVPVTMALPPGVTTTLPPPPQHIQSIYPAAINVSYGYTAVPVNGQVAPLNNQVAAPLNKQVAAPLNGQVAPASQQHMVYHSDSRQHAPPVVTGPVPQMAAPPQTVLMPQATGQQMAPVVPIQHIVQQVAPPSHPSPAQQAAPVPHPGVAVAPQPAMSYPLDPRIQYVRSEQAPVAPPMAQSPAASYPMQQQQQPPQQPLLPTPPAAVAAPQRPPAGPHSGPPRSIPSLMSLPSFPTKTFSSSLLTGVDHSSTSGGGSSSGSLTPQSNSHPGYTHPPHSSSSGAHPSPGPPSQSGFSQ</sequence>
<feature type="region of interest" description="Disordered" evidence="5">
    <location>
        <begin position="898"/>
        <end position="920"/>
    </location>
</feature>
<keyword evidence="3" id="KW-0862">Zinc</keyword>
<evidence type="ECO:0000256" key="5">
    <source>
        <dbReference type="SAM" id="MobiDB-lite"/>
    </source>
</evidence>
<dbReference type="Gene3D" id="3.30.40.10">
    <property type="entry name" value="Zinc/RING finger domain, C3HC4 (zinc finger)"/>
    <property type="match status" value="1"/>
</dbReference>
<feature type="compositionally biased region" description="Pro residues" evidence="5">
    <location>
        <begin position="2075"/>
        <end position="2084"/>
    </location>
</feature>
<gene>
    <name evidence="7" type="ORF">NP493_25g02045</name>
</gene>
<comment type="caution">
    <text evidence="7">The sequence shown here is derived from an EMBL/GenBank/DDBJ whole genome shotgun (WGS) entry which is preliminary data.</text>
</comment>
<evidence type="ECO:0000259" key="6">
    <source>
        <dbReference type="PROSITE" id="PS50280"/>
    </source>
</evidence>
<feature type="compositionally biased region" description="Low complexity" evidence="5">
    <location>
        <begin position="2060"/>
        <end position="2074"/>
    </location>
</feature>
<feature type="region of interest" description="Disordered" evidence="5">
    <location>
        <begin position="1392"/>
        <end position="1515"/>
    </location>
</feature>
<feature type="compositionally biased region" description="Basic and acidic residues" evidence="5">
    <location>
        <begin position="745"/>
        <end position="764"/>
    </location>
</feature>
<dbReference type="InterPro" id="IPR046341">
    <property type="entry name" value="SET_dom_sf"/>
</dbReference>
<evidence type="ECO:0000256" key="3">
    <source>
        <dbReference type="ARBA" id="ARBA00022833"/>
    </source>
</evidence>
<feature type="compositionally biased region" description="Low complexity" evidence="5">
    <location>
        <begin position="1725"/>
        <end position="1734"/>
    </location>
</feature>
<keyword evidence="1" id="KW-0479">Metal-binding</keyword>
<feature type="region of interest" description="Disordered" evidence="5">
    <location>
        <begin position="519"/>
        <end position="566"/>
    </location>
</feature>
<keyword evidence="8" id="KW-1185">Reference proteome</keyword>
<feature type="compositionally biased region" description="Low complexity" evidence="5">
    <location>
        <begin position="783"/>
        <end position="802"/>
    </location>
</feature>
<dbReference type="InterPro" id="IPR011011">
    <property type="entry name" value="Znf_FYVE_PHD"/>
</dbReference>
<organism evidence="7 8">
    <name type="scientific">Ridgeia piscesae</name>
    <name type="common">Tubeworm</name>
    <dbReference type="NCBI Taxonomy" id="27915"/>
    <lineage>
        <taxon>Eukaryota</taxon>
        <taxon>Metazoa</taxon>
        <taxon>Spiralia</taxon>
        <taxon>Lophotrochozoa</taxon>
        <taxon>Annelida</taxon>
        <taxon>Polychaeta</taxon>
        <taxon>Sedentaria</taxon>
        <taxon>Canalipalpata</taxon>
        <taxon>Sabellida</taxon>
        <taxon>Siboglinidae</taxon>
        <taxon>Ridgeia</taxon>
    </lineage>
</organism>
<feature type="compositionally biased region" description="Basic and acidic residues" evidence="5">
    <location>
        <begin position="717"/>
        <end position="737"/>
    </location>
</feature>
<feature type="region of interest" description="Disordered" evidence="5">
    <location>
        <begin position="2008"/>
        <end position="2036"/>
    </location>
</feature>
<feature type="compositionally biased region" description="Low complexity" evidence="5">
    <location>
        <begin position="2008"/>
        <end position="2035"/>
    </location>
</feature>
<dbReference type="SMART" id="SM00249">
    <property type="entry name" value="PHD"/>
    <property type="match status" value="1"/>
</dbReference>
<reference evidence="7" key="1">
    <citation type="journal article" date="2023" name="Mol. Biol. Evol.">
        <title>Third-Generation Sequencing Reveals the Adaptive Role of the Epigenome in Three Deep-Sea Polychaetes.</title>
        <authorList>
            <person name="Perez M."/>
            <person name="Aroh O."/>
            <person name="Sun Y."/>
            <person name="Lan Y."/>
            <person name="Juniper S.K."/>
            <person name="Young C.R."/>
            <person name="Angers B."/>
            <person name="Qian P.Y."/>
        </authorList>
    </citation>
    <scope>NUCLEOTIDE SEQUENCE</scope>
    <source>
        <strain evidence="7">R07B-5</strain>
    </source>
</reference>
<feature type="region of interest" description="Disordered" evidence="5">
    <location>
        <begin position="1181"/>
        <end position="1200"/>
    </location>
</feature>
<evidence type="ECO:0000256" key="4">
    <source>
        <dbReference type="ARBA" id="ARBA00022853"/>
    </source>
</evidence>
<feature type="region of interest" description="Disordered" evidence="5">
    <location>
        <begin position="1027"/>
        <end position="1133"/>
    </location>
</feature>
<feature type="compositionally biased region" description="Polar residues" evidence="5">
    <location>
        <begin position="1060"/>
        <end position="1083"/>
    </location>
</feature>
<dbReference type="InterPro" id="IPR013083">
    <property type="entry name" value="Znf_RING/FYVE/PHD"/>
</dbReference>
<dbReference type="SMART" id="SM00317">
    <property type="entry name" value="SET"/>
    <property type="match status" value="1"/>
</dbReference>
<feature type="compositionally biased region" description="Pro residues" evidence="5">
    <location>
        <begin position="1735"/>
        <end position="1745"/>
    </location>
</feature>
<dbReference type="GO" id="GO:0008270">
    <property type="term" value="F:zinc ion binding"/>
    <property type="evidence" value="ECO:0007669"/>
    <property type="project" value="UniProtKB-KW"/>
</dbReference>
<feature type="region of interest" description="Disordered" evidence="5">
    <location>
        <begin position="217"/>
        <end position="301"/>
    </location>
</feature>
<dbReference type="PROSITE" id="PS50280">
    <property type="entry name" value="SET"/>
    <property type="match status" value="1"/>
</dbReference>
<feature type="compositionally biased region" description="Polar residues" evidence="5">
    <location>
        <begin position="1451"/>
        <end position="1463"/>
    </location>
</feature>
<protein>
    <recommendedName>
        <fullName evidence="6">SET domain-containing protein</fullName>
    </recommendedName>
</protein>
<evidence type="ECO:0000256" key="2">
    <source>
        <dbReference type="ARBA" id="ARBA00022771"/>
    </source>
</evidence>
<dbReference type="EMBL" id="JAODUO010000025">
    <property type="protein sequence ID" value="KAK2192668.1"/>
    <property type="molecule type" value="Genomic_DNA"/>
</dbReference>
<dbReference type="GO" id="GO:0070210">
    <property type="term" value="C:Rpd3L-Expanded complex"/>
    <property type="evidence" value="ECO:0007669"/>
    <property type="project" value="TreeGrafter"/>
</dbReference>
<feature type="region of interest" description="Disordered" evidence="5">
    <location>
        <begin position="717"/>
        <end position="820"/>
    </location>
</feature>
<feature type="compositionally biased region" description="Low complexity" evidence="5">
    <location>
        <begin position="650"/>
        <end position="659"/>
    </location>
</feature>
<feature type="compositionally biased region" description="Low complexity" evidence="5">
    <location>
        <begin position="1624"/>
        <end position="1649"/>
    </location>
</feature>
<dbReference type="SUPFAM" id="SSF82199">
    <property type="entry name" value="SET domain"/>
    <property type="match status" value="1"/>
</dbReference>
<feature type="region of interest" description="Disordered" evidence="5">
    <location>
        <begin position="1530"/>
        <end position="1834"/>
    </location>
</feature>
<dbReference type="CDD" id="cd10529">
    <property type="entry name" value="SET_SETD5-like"/>
    <property type="match status" value="1"/>
</dbReference>
<feature type="compositionally biased region" description="Pro residues" evidence="5">
    <location>
        <begin position="626"/>
        <end position="649"/>
    </location>
</feature>
<dbReference type="GO" id="GO:0006325">
    <property type="term" value="P:chromatin organization"/>
    <property type="evidence" value="ECO:0007669"/>
    <property type="project" value="UniProtKB-KW"/>
</dbReference>
<feature type="compositionally biased region" description="Pro residues" evidence="5">
    <location>
        <begin position="2091"/>
        <end position="2104"/>
    </location>
</feature>
<feature type="compositionally biased region" description="Pro residues" evidence="5">
    <location>
        <begin position="1817"/>
        <end position="1829"/>
    </location>
</feature>
<dbReference type="CDD" id="cd15550">
    <property type="entry name" value="PHD_MLL5"/>
    <property type="match status" value="1"/>
</dbReference>
<dbReference type="PANTHER" id="PTHR46462:SF3">
    <property type="entry name" value="UPSET, ISOFORM A"/>
    <property type="match status" value="1"/>
</dbReference>
<feature type="compositionally biased region" description="Polar residues" evidence="5">
    <location>
        <begin position="1401"/>
        <end position="1410"/>
    </location>
</feature>
<dbReference type="InterPro" id="IPR019786">
    <property type="entry name" value="Zinc_finger_PHD-type_CS"/>
</dbReference>
<feature type="domain" description="SET" evidence="6">
    <location>
        <begin position="371"/>
        <end position="489"/>
    </location>
</feature>